<dbReference type="Gene3D" id="3.30.420.130">
    <property type="entry name" value="Dinitrogenase iron-molybdenum cofactor biosynthesis domain"/>
    <property type="match status" value="1"/>
</dbReference>
<gene>
    <name evidence="2" type="ORF">KL86DYS2_10433</name>
</gene>
<dbReference type="AlphaFoldDB" id="A0A212J021"/>
<sequence length="122" mass="12981">MKIAIPTRADAIDDHFGHCESYSIFTIGNNKNILGTETLASPQGCGCKSNIASALQDKDVTVLLASNMGTGAVNVLTKHGIKVYRGCSGNVTELVNDFLDGKVTDSGEGCNHHEEGHQCEHH</sequence>
<evidence type="ECO:0000259" key="1">
    <source>
        <dbReference type="Pfam" id="PF02579"/>
    </source>
</evidence>
<dbReference type="RefSeq" id="WP_296946674.1">
    <property type="nucleotide sequence ID" value="NZ_LT599021.1"/>
</dbReference>
<dbReference type="Pfam" id="PF02579">
    <property type="entry name" value="Nitro_FeMo-Co"/>
    <property type="match status" value="1"/>
</dbReference>
<dbReference type="InterPro" id="IPR036105">
    <property type="entry name" value="DiNase_FeMo-co_biosyn_sf"/>
</dbReference>
<accession>A0A212J021</accession>
<evidence type="ECO:0000313" key="2">
    <source>
        <dbReference type="EMBL" id="SBV92828.1"/>
    </source>
</evidence>
<protein>
    <recommendedName>
        <fullName evidence="1">Dinitrogenase iron-molybdenum cofactor biosynthesis domain-containing protein</fullName>
    </recommendedName>
</protein>
<dbReference type="CDD" id="cd00851">
    <property type="entry name" value="MTH1175"/>
    <property type="match status" value="1"/>
</dbReference>
<dbReference type="InterPro" id="IPR003731">
    <property type="entry name" value="Di-Nase_FeMo-co_biosynth"/>
</dbReference>
<dbReference type="PANTHER" id="PTHR42983:SF1">
    <property type="entry name" value="IRON-MOLYBDENUM PROTEIN"/>
    <property type="match status" value="1"/>
</dbReference>
<dbReference type="PANTHER" id="PTHR42983">
    <property type="entry name" value="DINITROGENASE IRON-MOLYBDENUM COFACTOR PROTEIN-RELATED"/>
    <property type="match status" value="1"/>
</dbReference>
<organism evidence="2">
    <name type="scientific">uncultured Dysgonomonas sp</name>
    <dbReference type="NCBI Taxonomy" id="206096"/>
    <lineage>
        <taxon>Bacteria</taxon>
        <taxon>Pseudomonadati</taxon>
        <taxon>Bacteroidota</taxon>
        <taxon>Bacteroidia</taxon>
        <taxon>Bacteroidales</taxon>
        <taxon>Dysgonomonadaceae</taxon>
        <taxon>Dysgonomonas</taxon>
        <taxon>environmental samples</taxon>
    </lineage>
</organism>
<dbReference type="EMBL" id="FLUL01000001">
    <property type="protein sequence ID" value="SBV92828.1"/>
    <property type="molecule type" value="Genomic_DNA"/>
</dbReference>
<dbReference type="InterPro" id="IPR033913">
    <property type="entry name" value="MTH1175_dom"/>
</dbReference>
<name>A0A212J021_9BACT</name>
<proteinExistence type="predicted"/>
<dbReference type="SUPFAM" id="SSF53146">
    <property type="entry name" value="Nitrogenase accessory factor-like"/>
    <property type="match status" value="1"/>
</dbReference>
<feature type="domain" description="Dinitrogenase iron-molybdenum cofactor biosynthesis" evidence="1">
    <location>
        <begin position="10"/>
        <end position="99"/>
    </location>
</feature>
<reference evidence="2" key="1">
    <citation type="submission" date="2016-04" db="EMBL/GenBank/DDBJ databases">
        <authorList>
            <person name="Evans L.H."/>
            <person name="Alamgir A."/>
            <person name="Owens N."/>
            <person name="Weber N.D."/>
            <person name="Virtaneva K."/>
            <person name="Barbian K."/>
            <person name="Babar A."/>
            <person name="Rosenke K."/>
        </authorList>
    </citation>
    <scope>NUCLEOTIDE SEQUENCE</scope>
    <source>
        <strain evidence="2">86-2</strain>
    </source>
</reference>